<dbReference type="InterPro" id="IPR036388">
    <property type="entry name" value="WH-like_DNA-bd_sf"/>
</dbReference>
<dbReference type="FunFam" id="1.10.10.10:FF:000001">
    <property type="entry name" value="LysR family transcriptional regulator"/>
    <property type="match status" value="1"/>
</dbReference>
<dbReference type="Gene3D" id="3.40.190.10">
    <property type="entry name" value="Periplasmic binding protein-like II"/>
    <property type="match status" value="2"/>
</dbReference>
<dbReference type="KEGG" id="pais:PFX98_11545"/>
<dbReference type="RefSeq" id="WP_285235349.1">
    <property type="nucleotide sequence ID" value="NZ_CP116346.1"/>
</dbReference>
<evidence type="ECO:0000259" key="5">
    <source>
        <dbReference type="PROSITE" id="PS50931"/>
    </source>
</evidence>
<keyword evidence="7" id="KW-1185">Reference proteome</keyword>
<dbReference type="Proteomes" id="UP001177769">
    <property type="component" value="Chromosome"/>
</dbReference>
<proteinExistence type="inferred from homology"/>
<evidence type="ECO:0000256" key="1">
    <source>
        <dbReference type="ARBA" id="ARBA00009437"/>
    </source>
</evidence>
<evidence type="ECO:0000313" key="6">
    <source>
        <dbReference type="EMBL" id="WIT14221.1"/>
    </source>
</evidence>
<dbReference type="InterPro" id="IPR058163">
    <property type="entry name" value="LysR-type_TF_proteobact-type"/>
</dbReference>
<protein>
    <submittedName>
        <fullName evidence="6">LysR family transcriptional regulator</fullName>
    </submittedName>
</protein>
<organism evidence="6 7">
    <name type="scientific">Paucibacter sediminis</name>
    <dbReference type="NCBI Taxonomy" id="3019553"/>
    <lineage>
        <taxon>Bacteria</taxon>
        <taxon>Pseudomonadati</taxon>
        <taxon>Pseudomonadota</taxon>
        <taxon>Betaproteobacteria</taxon>
        <taxon>Burkholderiales</taxon>
        <taxon>Sphaerotilaceae</taxon>
        <taxon>Roseateles</taxon>
    </lineage>
</organism>
<dbReference type="Pfam" id="PF00126">
    <property type="entry name" value="HTH_1"/>
    <property type="match status" value="1"/>
</dbReference>
<evidence type="ECO:0000313" key="7">
    <source>
        <dbReference type="Proteomes" id="UP001177769"/>
    </source>
</evidence>
<evidence type="ECO:0000256" key="3">
    <source>
        <dbReference type="ARBA" id="ARBA00023125"/>
    </source>
</evidence>
<dbReference type="GO" id="GO:0003700">
    <property type="term" value="F:DNA-binding transcription factor activity"/>
    <property type="evidence" value="ECO:0007669"/>
    <property type="project" value="InterPro"/>
</dbReference>
<comment type="similarity">
    <text evidence="1">Belongs to the LysR transcriptional regulatory family.</text>
</comment>
<keyword evidence="2" id="KW-0805">Transcription regulation</keyword>
<keyword evidence="3" id="KW-0238">DNA-binding</keyword>
<accession>A0AA95NMJ3</accession>
<reference evidence="6" key="1">
    <citation type="submission" date="2023-01" db="EMBL/GenBank/DDBJ databases">
        <title>Whole genome sequence of Paucibacter sp. S2-9 isolated from pond sediment.</title>
        <authorList>
            <person name="Jung J.Y."/>
        </authorList>
    </citation>
    <scope>NUCLEOTIDE SEQUENCE</scope>
    <source>
        <strain evidence="6">S2-9</strain>
    </source>
</reference>
<dbReference type="CDD" id="cd08422">
    <property type="entry name" value="PBP2_CrgA_like"/>
    <property type="match status" value="1"/>
</dbReference>
<dbReference type="InterPro" id="IPR000847">
    <property type="entry name" value="LysR_HTH_N"/>
</dbReference>
<dbReference type="InterPro" id="IPR005119">
    <property type="entry name" value="LysR_subst-bd"/>
</dbReference>
<feature type="domain" description="HTH lysR-type" evidence="5">
    <location>
        <begin position="1"/>
        <end position="59"/>
    </location>
</feature>
<dbReference type="InterPro" id="IPR036390">
    <property type="entry name" value="WH_DNA-bd_sf"/>
</dbReference>
<keyword evidence="4" id="KW-0804">Transcription</keyword>
<dbReference type="Gene3D" id="1.10.10.10">
    <property type="entry name" value="Winged helix-like DNA-binding domain superfamily/Winged helix DNA-binding domain"/>
    <property type="match status" value="1"/>
</dbReference>
<evidence type="ECO:0000256" key="2">
    <source>
        <dbReference type="ARBA" id="ARBA00023015"/>
    </source>
</evidence>
<dbReference type="Pfam" id="PF03466">
    <property type="entry name" value="LysR_substrate"/>
    <property type="match status" value="1"/>
</dbReference>
<dbReference type="PANTHER" id="PTHR30537">
    <property type="entry name" value="HTH-TYPE TRANSCRIPTIONAL REGULATOR"/>
    <property type="match status" value="1"/>
</dbReference>
<name>A0AA95NMJ3_9BURK</name>
<evidence type="ECO:0000256" key="4">
    <source>
        <dbReference type="ARBA" id="ARBA00023163"/>
    </source>
</evidence>
<dbReference type="SUPFAM" id="SSF53850">
    <property type="entry name" value="Periplasmic binding protein-like II"/>
    <property type="match status" value="1"/>
</dbReference>
<dbReference type="PROSITE" id="PS50931">
    <property type="entry name" value="HTH_LYSR"/>
    <property type="match status" value="1"/>
</dbReference>
<sequence>MDKLRALQYFIAAAEEGSFSAAARRFELSVPAVTKLVGALERELGVRLLERSTRGLALTPQGAAYREACAPLLAQLAEAERAAAGPVRARTLVVGAPALLARALLIPALPGYRDKHPHVQIELSTVDQLTVTDAEARGFDVLIALGWPGALDLVKRPLAQSRLIVCASPAYWRNHAVPARPAELAQHDCVLVRSPEGTVLDLWRHRRGEEVEEVAVRGWLTCESRDDALQAVLHGQGVGRFADLSVWHHVRDGLLQPVLLDWDSPDAPPFSALLRPDARRDEATQDFVAFLARLLGEIEAQCVRLIGPRPQPERPAWYARRQGRASAGQR</sequence>
<dbReference type="GO" id="GO:0003677">
    <property type="term" value="F:DNA binding"/>
    <property type="evidence" value="ECO:0007669"/>
    <property type="project" value="UniProtKB-KW"/>
</dbReference>
<dbReference type="AlphaFoldDB" id="A0AA95NMJ3"/>
<dbReference type="PANTHER" id="PTHR30537:SF5">
    <property type="entry name" value="HTH-TYPE TRANSCRIPTIONAL ACTIVATOR TTDR-RELATED"/>
    <property type="match status" value="1"/>
</dbReference>
<dbReference type="EMBL" id="CP116346">
    <property type="protein sequence ID" value="WIT14221.1"/>
    <property type="molecule type" value="Genomic_DNA"/>
</dbReference>
<gene>
    <name evidence="6" type="ORF">PFX98_11545</name>
</gene>
<dbReference type="SUPFAM" id="SSF46785">
    <property type="entry name" value="Winged helix' DNA-binding domain"/>
    <property type="match status" value="1"/>
</dbReference>